<evidence type="ECO:0000313" key="3">
    <source>
        <dbReference type="EMBL" id="KAA0678239.1"/>
    </source>
</evidence>
<dbReference type="AlphaFoldDB" id="A0A9W7KSD8"/>
<gene>
    <name evidence="3" type="ORF">DS843_20515</name>
</gene>
<dbReference type="OrthoDB" id="6383742at2"/>
<dbReference type="PANTHER" id="PTHR43685:SF2">
    <property type="entry name" value="GLYCOSYLTRANSFERASE 2-LIKE DOMAIN-CONTAINING PROTEIN"/>
    <property type="match status" value="1"/>
</dbReference>
<dbReference type="Proteomes" id="UP000480854">
    <property type="component" value="Unassembled WGS sequence"/>
</dbReference>
<feature type="domain" description="Glycosyltransferase 2-like" evidence="2">
    <location>
        <begin position="46"/>
        <end position="177"/>
    </location>
</feature>
<sequence>MGGTPLRKSMPPARRPFPSRRVLPYGRNATVAVPRTRSSMEEPLVSVVIPVFNRAHTLRRAIDSVLTQDVASWELIVVDDGSTDGSPDIPDSFGDARIRSIRHETNRGAAAARNTGLEASRGRYIAFLDSDDEWLPGKLRAQIDVLEGGPDAPQALCTGFLLHREETGRRMKRWPKPEGTWFETILDGCYVSPGSTLMVRRDCFAAVGPLDETLPRLEDWDWLLRCMERFTFDCLPVLGAVVHVGRPARSGPVAVAIDRLDRLHADRVLRIAGPEGLRRFRASLAIEQAVAAVHEDAHAKALSHIGRAFSWSPTRTARFLARCAVRAF</sequence>
<evidence type="ECO:0000259" key="2">
    <source>
        <dbReference type="Pfam" id="PF00535"/>
    </source>
</evidence>
<evidence type="ECO:0000256" key="1">
    <source>
        <dbReference type="SAM" id="MobiDB-lite"/>
    </source>
</evidence>
<dbReference type="InterPro" id="IPR001173">
    <property type="entry name" value="Glyco_trans_2-like"/>
</dbReference>
<dbReference type="Gene3D" id="3.90.550.10">
    <property type="entry name" value="Spore Coat Polysaccharide Biosynthesis Protein SpsA, Chain A"/>
    <property type="match status" value="1"/>
</dbReference>
<feature type="region of interest" description="Disordered" evidence="1">
    <location>
        <begin position="1"/>
        <end position="20"/>
    </location>
</feature>
<accession>A0A9W7KSD8</accession>
<dbReference type="CDD" id="cd00761">
    <property type="entry name" value="Glyco_tranf_GTA_type"/>
    <property type="match status" value="1"/>
</dbReference>
<dbReference type="Pfam" id="PF00535">
    <property type="entry name" value="Glycos_transf_2"/>
    <property type="match status" value="1"/>
</dbReference>
<name>A0A9W7KSD8_9PROT</name>
<protein>
    <submittedName>
        <fullName evidence="3">Glycosyltransferase family 2 protein</fullName>
    </submittedName>
</protein>
<keyword evidence="4" id="KW-1185">Reference proteome</keyword>
<comment type="caution">
    <text evidence="3">The sequence shown here is derived from an EMBL/GenBank/DDBJ whole genome shotgun (WGS) entry which is preliminary data.</text>
</comment>
<dbReference type="InterPro" id="IPR050834">
    <property type="entry name" value="Glycosyltransf_2"/>
</dbReference>
<proteinExistence type="predicted"/>
<dbReference type="EMBL" id="QOKW01000018">
    <property type="protein sequence ID" value="KAA0678239.1"/>
    <property type="molecule type" value="Genomic_DNA"/>
</dbReference>
<evidence type="ECO:0000313" key="4">
    <source>
        <dbReference type="Proteomes" id="UP000480854"/>
    </source>
</evidence>
<dbReference type="SUPFAM" id="SSF53448">
    <property type="entry name" value="Nucleotide-diphospho-sugar transferases"/>
    <property type="match status" value="1"/>
</dbReference>
<dbReference type="InterPro" id="IPR029044">
    <property type="entry name" value="Nucleotide-diphossugar_trans"/>
</dbReference>
<reference evidence="3 4" key="1">
    <citation type="submission" date="2018-07" db="EMBL/GenBank/DDBJ databases">
        <title>Genome sequence of Azospirillum sp. ATCC 49961.</title>
        <authorList>
            <person name="Sant'Anna F.H."/>
            <person name="Baldani J.I."/>
            <person name="Zilli J.E."/>
            <person name="Reis V.M."/>
            <person name="Hartmann A."/>
            <person name="Cruz L."/>
            <person name="de Souza E.M."/>
            <person name="de Oliveira Pedrosa F."/>
            <person name="Passaglia L.M.P."/>
        </authorList>
    </citation>
    <scope>NUCLEOTIDE SEQUENCE [LARGE SCALE GENOMIC DNA]</scope>
    <source>
        <strain evidence="3 4">ATCC 49961</strain>
    </source>
</reference>
<dbReference type="PANTHER" id="PTHR43685">
    <property type="entry name" value="GLYCOSYLTRANSFERASE"/>
    <property type="match status" value="1"/>
</dbReference>
<organism evidence="3 4">
    <name type="scientific">Roseomonas genomospecies 6</name>
    <dbReference type="NCBI Taxonomy" id="214106"/>
    <lineage>
        <taxon>Bacteria</taxon>
        <taxon>Pseudomonadati</taxon>
        <taxon>Pseudomonadota</taxon>
        <taxon>Alphaproteobacteria</taxon>
        <taxon>Acetobacterales</taxon>
        <taxon>Roseomonadaceae</taxon>
        <taxon>Roseomonas</taxon>
    </lineage>
</organism>